<sequence length="302" mass="35340">MKKDKILILILFFFSPEIFFAYTLYSEKASIIGDTIFFFKNVDFKSDGYSLKTDSSFILKKDSLIFFPKSFILKRDDSVKILAKYGIYLIKEKRFYINFQTTEKENRFSIQSETLEIFLDDSLFIFTGKPVFDNADEKLKIFGERVEYLKNLERIYFKGNSFLQKYDSSYSIISGNILIDDKDSVNIFSSGVEIFNDSFTIKSDSVNHYRKGSFFKTLKRGDIVAKNSFFQGDTFIFYFENDSLRRMVGKNNIVFKNEDDNIVKIVCDSLDGTFKSSKVDILKFYKIKESELLKKEKDGTEK</sequence>
<protein>
    <recommendedName>
        <fullName evidence="3">Organic solvent tolerance-like N-terminal domain-containing protein</fullName>
    </recommendedName>
</protein>
<accession>A0A348MJ38</accession>
<reference evidence="1 2" key="1">
    <citation type="journal article" date="2018" name="Nat. Biotechnol.">
        <title>A standardized bacterial taxonomy based on genome phylogeny substantially revises the tree of life.</title>
        <authorList>
            <person name="Parks D.H."/>
            <person name="Chuvochina M."/>
            <person name="Waite D.W."/>
            <person name="Rinke C."/>
            <person name="Skarshewski A."/>
            <person name="Chaumeil P.A."/>
            <person name="Hugenholtz P."/>
        </authorList>
    </citation>
    <scope>NUCLEOTIDE SEQUENCE [LARGE SCALE GENOMIC DNA]</scope>
    <source>
        <strain evidence="1">UBA7921</strain>
    </source>
</reference>
<gene>
    <name evidence="1" type="ORF">DCG82_01505</name>
</gene>
<dbReference type="Proteomes" id="UP000262454">
    <property type="component" value="Unassembled WGS sequence"/>
</dbReference>
<evidence type="ECO:0008006" key="3">
    <source>
        <dbReference type="Google" id="ProtNLM"/>
    </source>
</evidence>
<dbReference type="AlphaFoldDB" id="A0A348MJ38"/>
<comment type="caution">
    <text evidence="1">The sequence shown here is derived from an EMBL/GenBank/DDBJ whole genome shotgun (WGS) entry which is preliminary data.</text>
</comment>
<name>A0A348MJ38_UNCW3</name>
<proteinExistence type="predicted"/>
<organism evidence="1 2">
    <name type="scientific">candidate division WOR-3 bacterium</name>
    <dbReference type="NCBI Taxonomy" id="2052148"/>
    <lineage>
        <taxon>Bacteria</taxon>
        <taxon>Bacteria division WOR-3</taxon>
    </lineage>
</organism>
<dbReference type="EMBL" id="DMCX01000013">
    <property type="protein sequence ID" value="HAF07064.1"/>
    <property type="molecule type" value="Genomic_DNA"/>
</dbReference>
<evidence type="ECO:0000313" key="1">
    <source>
        <dbReference type="EMBL" id="HAF07064.1"/>
    </source>
</evidence>
<evidence type="ECO:0000313" key="2">
    <source>
        <dbReference type="Proteomes" id="UP000262454"/>
    </source>
</evidence>